<dbReference type="InterPro" id="IPR013780">
    <property type="entry name" value="Glyco_hydro_b"/>
</dbReference>
<dbReference type="EMBL" id="QGHA01000003">
    <property type="protein sequence ID" value="PWK78340.1"/>
    <property type="molecule type" value="Genomic_DNA"/>
</dbReference>
<dbReference type="InterPro" id="IPR017853">
    <property type="entry name" value="GH"/>
</dbReference>
<comment type="similarity">
    <text evidence="1 2">Belongs to the glycosyl hydrolase 31 family.</text>
</comment>
<dbReference type="Proteomes" id="UP000245678">
    <property type="component" value="Unassembled WGS sequence"/>
</dbReference>
<keyword evidence="2 8" id="KW-0378">Hydrolase</keyword>
<protein>
    <submittedName>
        <fullName evidence="8">Alpha-D-xyloside xylohydrolase</fullName>
    </submittedName>
</protein>
<dbReference type="SUPFAM" id="SSF51011">
    <property type="entry name" value="Glycosyl hydrolase domain"/>
    <property type="match status" value="1"/>
</dbReference>
<dbReference type="InterPro" id="IPR000322">
    <property type="entry name" value="Glyco_hydro_31_TIM"/>
</dbReference>
<keyword evidence="2" id="KW-0326">Glycosidase</keyword>
<dbReference type="InterPro" id="IPR033403">
    <property type="entry name" value="DUF5110"/>
</dbReference>
<gene>
    <name evidence="8" type="ORF">LX99_02182</name>
</gene>
<dbReference type="Gene3D" id="2.60.40.1760">
    <property type="entry name" value="glycosyl hydrolase (family 31)"/>
    <property type="match status" value="1"/>
</dbReference>
<evidence type="ECO:0000256" key="3">
    <source>
        <dbReference type="SAM" id="SignalP"/>
    </source>
</evidence>
<dbReference type="GO" id="GO:0030246">
    <property type="term" value="F:carbohydrate binding"/>
    <property type="evidence" value="ECO:0007669"/>
    <property type="project" value="InterPro"/>
</dbReference>
<dbReference type="Pfam" id="PF17137">
    <property type="entry name" value="DUF5110"/>
    <property type="match status" value="1"/>
</dbReference>
<evidence type="ECO:0000256" key="1">
    <source>
        <dbReference type="ARBA" id="ARBA00007806"/>
    </source>
</evidence>
<feature type="chain" id="PRO_5016366752" evidence="3">
    <location>
        <begin position="22"/>
        <end position="778"/>
    </location>
</feature>
<dbReference type="InterPro" id="IPR051816">
    <property type="entry name" value="Glycosyl_Hydrolase_31"/>
</dbReference>
<feature type="domain" description="DUF5110" evidence="6">
    <location>
        <begin position="683"/>
        <end position="751"/>
    </location>
</feature>
<dbReference type="InterPro" id="IPR011013">
    <property type="entry name" value="Gal_mutarotase_sf_dom"/>
</dbReference>
<feature type="domain" description="Glycoside hydrolase family 31 TIM barrel" evidence="4">
    <location>
        <begin position="238"/>
        <end position="571"/>
    </location>
</feature>
<feature type="domain" description="Glycosyl hydrolase family 31 C-terminal" evidence="7">
    <location>
        <begin position="582"/>
        <end position="667"/>
    </location>
</feature>
<evidence type="ECO:0000259" key="6">
    <source>
        <dbReference type="Pfam" id="PF17137"/>
    </source>
</evidence>
<evidence type="ECO:0000259" key="7">
    <source>
        <dbReference type="Pfam" id="PF21365"/>
    </source>
</evidence>
<name>A0A316HEB0_9SPHI</name>
<feature type="domain" description="Glycoside hydrolase family 31 N-terminal" evidence="5">
    <location>
        <begin position="40"/>
        <end position="197"/>
    </location>
</feature>
<dbReference type="SUPFAM" id="SSF74650">
    <property type="entry name" value="Galactose mutarotase-like"/>
    <property type="match status" value="1"/>
</dbReference>
<dbReference type="Gene3D" id="2.60.40.1180">
    <property type="entry name" value="Golgi alpha-mannosidase II"/>
    <property type="match status" value="2"/>
</dbReference>
<dbReference type="InterPro" id="IPR048395">
    <property type="entry name" value="Glyco_hydro_31_C"/>
</dbReference>
<dbReference type="Pfam" id="PF13802">
    <property type="entry name" value="Gal_mutarotas_2"/>
    <property type="match status" value="1"/>
</dbReference>
<dbReference type="CDD" id="cd14752">
    <property type="entry name" value="GH31_N"/>
    <property type="match status" value="1"/>
</dbReference>
<dbReference type="PANTHER" id="PTHR43863">
    <property type="entry name" value="HYDROLASE, PUTATIVE (AFU_ORTHOLOGUE AFUA_1G03140)-RELATED"/>
    <property type="match status" value="1"/>
</dbReference>
<evidence type="ECO:0000259" key="4">
    <source>
        <dbReference type="Pfam" id="PF01055"/>
    </source>
</evidence>
<organism evidence="8 9">
    <name type="scientific">Mucilaginibacter oryzae</name>
    <dbReference type="NCBI Taxonomy" id="468058"/>
    <lineage>
        <taxon>Bacteria</taxon>
        <taxon>Pseudomonadati</taxon>
        <taxon>Bacteroidota</taxon>
        <taxon>Sphingobacteriia</taxon>
        <taxon>Sphingobacteriales</taxon>
        <taxon>Sphingobacteriaceae</taxon>
        <taxon>Mucilaginibacter</taxon>
    </lineage>
</organism>
<dbReference type="SUPFAM" id="SSF51445">
    <property type="entry name" value="(Trans)glycosidases"/>
    <property type="match status" value="1"/>
</dbReference>
<evidence type="ECO:0000313" key="8">
    <source>
        <dbReference type="EMBL" id="PWK78340.1"/>
    </source>
</evidence>
<sequence>MIKRLLIVVAAIATALTTALAQPNSQTQQIAKFVSGNTNIQVQFYSPSIVRVLKTPVNKPYSPKSLVVIREPEKTPVKIHRNGDLFIMASSAIKVMVNNKSGRIAFYNAAGKQLLIDSTTSFLPKDDAGKPSYTVKGSFVLQSKEPIYGIGQIMDNKFNRRGSSLQLKNENMSTYSPYFMSVLGYGVYWDNYSISNFTDKPGELAFESLGHCADYYFMYGGNADGVIKQVRKLSGQAPMLPLWAYGFFQSRERYKTQDESINVLKKYRELRVPIDVIIQDWRYWPEYKGTDSAWNSQLFDTERFPRPKQWVDEIHKLNAKLMIVTWPGFGPKTDQRKELDSKNMIINFDTWPPNSGARPYDVYNPAALDIYWKYLNKRIFSYLGNDGWWLDSTEPDHINVKDADFDLPTHLGSYRSVKNAFSFMHNGGIATHQKQTSKNKRVVLLTRSGFIGQQRFGSNTWSGDVTSSWDMLQKQIPAALNYTLMGIPNWNSDIGGFFAGGWNDGGGAKNPGFQELYLRWMQFGAFCPMMRSHGTDIPREIYNFGKPGDWCFDGQQKMINLRYRLLPYNYSTAWDVSKNDGTFMRPLIMDFAADSACYEIGNEYLFGRSLLVSPVTKPDVKNWPVYLPKGADWLDFWTGEKLNGGQTINKEVPKDIIPVYVKAGSILPWGPAVQYTGEKAWDNLELRIYPGANGSFNFYEDEKDNYNYEKGFYSTIEFHWDDANKQLTIGARKGKFPGMISLRRFKISVVKPGMNIGMGDNNTVKTVEYTGKKLIVKI</sequence>
<dbReference type="RefSeq" id="WP_109607891.1">
    <property type="nucleotide sequence ID" value="NZ_QGHA01000003.1"/>
</dbReference>
<evidence type="ECO:0000259" key="5">
    <source>
        <dbReference type="Pfam" id="PF13802"/>
    </source>
</evidence>
<dbReference type="CDD" id="cd06591">
    <property type="entry name" value="GH31_xylosidase_XylS"/>
    <property type="match status" value="1"/>
</dbReference>
<dbReference type="Pfam" id="PF21365">
    <property type="entry name" value="Glyco_hydro_31_3rd"/>
    <property type="match status" value="1"/>
</dbReference>
<dbReference type="PANTHER" id="PTHR43863:SF2">
    <property type="entry name" value="MALTASE-GLUCOAMYLASE"/>
    <property type="match status" value="1"/>
</dbReference>
<comment type="caution">
    <text evidence="8">The sequence shown here is derived from an EMBL/GenBank/DDBJ whole genome shotgun (WGS) entry which is preliminary data.</text>
</comment>
<dbReference type="Gene3D" id="3.20.20.80">
    <property type="entry name" value="Glycosidases"/>
    <property type="match status" value="1"/>
</dbReference>
<dbReference type="AlphaFoldDB" id="A0A316HEB0"/>
<evidence type="ECO:0000313" key="9">
    <source>
        <dbReference type="Proteomes" id="UP000245678"/>
    </source>
</evidence>
<evidence type="ECO:0000256" key="2">
    <source>
        <dbReference type="RuleBase" id="RU361185"/>
    </source>
</evidence>
<keyword evidence="3" id="KW-0732">Signal</keyword>
<proteinExistence type="inferred from homology"/>
<accession>A0A316HEB0</accession>
<dbReference type="GO" id="GO:0004553">
    <property type="term" value="F:hydrolase activity, hydrolyzing O-glycosyl compounds"/>
    <property type="evidence" value="ECO:0007669"/>
    <property type="project" value="InterPro"/>
</dbReference>
<reference evidence="8 9" key="1">
    <citation type="submission" date="2018-05" db="EMBL/GenBank/DDBJ databases">
        <title>Genomic Encyclopedia of Archaeal and Bacterial Type Strains, Phase II (KMG-II): from individual species to whole genera.</title>
        <authorList>
            <person name="Goeker M."/>
        </authorList>
    </citation>
    <scope>NUCLEOTIDE SEQUENCE [LARGE SCALE GENOMIC DNA]</scope>
    <source>
        <strain evidence="8 9">DSM 19975</strain>
    </source>
</reference>
<dbReference type="GO" id="GO:0005975">
    <property type="term" value="P:carbohydrate metabolic process"/>
    <property type="evidence" value="ECO:0007669"/>
    <property type="project" value="InterPro"/>
</dbReference>
<dbReference type="InterPro" id="IPR025887">
    <property type="entry name" value="Glyco_hydro_31_N_dom"/>
</dbReference>
<keyword evidence="9" id="KW-1185">Reference proteome</keyword>
<dbReference type="Pfam" id="PF01055">
    <property type="entry name" value="Glyco_hydro_31_2nd"/>
    <property type="match status" value="1"/>
</dbReference>
<feature type="signal peptide" evidence="3">
    <location>
        <begin position="1"/>
        <end position="21"/>
    </location>
</feature>